<feature type="domain" description="BTB" evidence="3">
    <location>
        <begin position="29"/>
        <end position="96"/>
    </location>
</feature>
<dbReference type="Gene3D" id="2.120.10.80">
    <property type="entry name" value="Kelch-type beta propeller"/>
    <property type="match status" value="1"/>
</dbReference>
<keyword evidence="1" id="KW-0880">Kelch repeat</keyword>
<dbReference type="EMBL" id="EAAA01002476">
    <property type="status" value="NOT_ANNOTATED_CDS"/>
    <property type="molecule type" value="Genomic_DNA"/>
</dbReference>
<keyword evidence="2" id="KW-0677">Repeat</keyword>
<dbReference type="Gene3D" id="1.25.40.420">
    <property type="match status" value="1"/>
</dbReference>
<reference evidence="4" key="2">
    <citation type="journal article" date="2008" name="Genome Biol.">
        <title>Improved genome assembly and evidence-based global gene model set for the chordate Ciona intestinalis: new insight into intron and operon populations.</title>
        <authorList>
            <person name="Satou Y."/>
            <person name="Mineta K."/>
            <person name="Ogasawara M."/>
            <person name="Sasakura Y."/>
            <person name="Shoguchi E."/>
            <person name="Ueno K."/>
            <person name="Yamada L."/>
            <person name="Matsumoto J."/>
            <person name="Wasserscheid J."/>
            <person name="Dewar K."/>
            <person name="Wiley G.B."/>
            <person name="Macmil S.L."/>
            <person name="Roe B.A."/>
            <person name="Zeller R.W."/>
            <person name="Hastings K.E."/>
            <person name="Lemaire P."/>
            <person name="Lindquist E."/>
            <person name="Endo T."/>
            <person name="Hotta K."/>
            <person name="Inaba K."/>
        </authorList>
    </citation>
    <scope>NUCLEOTIDE SEQUENCE [LARGE SCALE GENOMIC DNA]</scope>
    <source>
        <strain evidence="4">wild type</strain>
    </source>
</reference>
<reference evidence="4" key="3">
    <citation type="submission" date="2025-08" db="UniProtKB">
        <authorList>
            <consortium name="Ensembl"/>
        </authorList>
    </citation>
    <scope>IDENTIFICATION</scope>
</reference>
<dbReference type="InterPro" id="IPR006652">
    <property type="entry name" value="Kelch_1"/>
</dbReference>
<dbReference type="InParanoid" id="H2XV00"/>
<dbReference type="PANTHER" id="PTHR45632">
    <property type="entry name" value="LD33804P"/>
    <property type="match status" value="1"/>
</dbReference>
<accession>H2XV00</accession>
<evidence type="ECO:0000256" key="2">
    <source>
        <dbReference type="ARBA" id="ARBA00022737"/>
    </source>
</evidence>
<dbReference type="GeneTree" id="ENSGT00940000165068"/>
<dbReference type="InterPro" id="IPR011705">
    <property type="entry name" value="BACK"/>
</dbReference>
<dbReference type="Gene3D" id="3.30.710.10">
    <property type="entry name" value="Potassium Channel Kv1.1, Chain A"/>
    <property type="match status" value="1"/>
</dbReference>
<dbReference type="Pfam" id="PF00651">
    <property type="entry name" value="BTB"/>
    <property type="match status" value="1"/>
</dbReference>
<dbReference type="PIRSF" id="PIRSF037037">
    <property type="entry name" value="Kelch-like_protein_gigaxonin"/>
    <property type="match status" value="1"/>
</dbReference>
<dbReference type="PANTHER" id="PTHR45632:SF27">
    <property type="entry name" value="KELCH-LIKE PROTEIN 9"/>
    <property type="match status" value="1"/>
</dbReference>
<sequence>GDGRMYRCESHEESVLKGLSDLRKCTSLCDVHLIVEGEKFSAHRSVLASCSPYFRSMFTSEMKEQNQDTIELHGFSAIGLRAVLDFIYSSTVYLTVQNMQDILSAANHLQILSVVKFCCEFLQSEISAQNCVDISKIAKFFNLTDVDDCVRGFILANFTQFVRTDEFLRLSEADVCALLSSNNIRGHSELELFEAANRWLLHDTSRFSSVFPVMQHIRFPLISPDDLDEKVQSVHYMQTDPDCMRLLFEATKYHMLPHKQPLVQSSRMQVRSIMPCLVAIGGKESTNHVSKEVQLFNKEASQWLHLGEMDLPAYCHCVAVLDFLYVVGGQEMFDNNGSTAMSNVYRYDPRFNRWLKMKNMLETRTDFHVSAIDGFLYAIAGRNHTGPLSSAERYRVDRDKWEPIAELPHAVCAHSGAPCAGKMYIAGGFASDGFQRVVYCYHPEENKWEPKPKLKTERGLHCMVDYKLRLYCIGGNNKTNGARRDVLSTEMYDLNSDQWTEVAPLFAGQSEAGAAVVDGKIYVVGGHTWRERKDVRTVACYDPERDTWEKATDFPEPLTSVSCCALRIPATLLSELPPQQPRPLYQREQHFCAR</sequence>
<dbReference type="SUPFAM" id="SSF54695">
    <property type="entry name" value="POZ domain"/>
    <property type="match status" value="1"/>
</dbReference>
<reference evidence="4" key="4">
    <citation type="submission" date="2025-09" db="UniProtKB">
        <authorList>
            <consortium name="Ensembl"/>
        </authorList>
    </citation>
    <scope>IDENTIFICATION</scope>
</reference>
<evidence type="ECO:0000256" key="1">
    <source>
        <dbReference type="ARBA" id="ARBA00022441"/>
    </source>
</evidence>
<evidence type="ECO:0000313" key="4">
    <source>
        <dbReference type="Ensembl" id="ENSCINP00000033484.1"/>
    </source>
</evidence>
<evidence type="ECO:0000313" key="5">
    <source>
        <dbReference type="Proteomes" id="UP000008144"/>
    </source>
</evidence>
<proteinExistence type="predicted"/>
<dbReference type="InterPro" id="IPR011333">
    <property type="entry name" value="SKP1/BTB/POZ_sf"/>
</dbReference>
<dbReference type="InterPro" id="IPR017096">
    <property type="entry name" value="BTB-kelch_protein"/>
</dbReference>
<dbReference type="InterPro" id="IPR000210">
    <property type="entry name" value="BTB/POZ_dom"/>
</dbReference>
<dbReference type="PROSITE" id="PS50097">
    <property type="entry name" value="BTB"/>
    <property type="match status" value="1"/>
</dbReference>
<dbReference type="SMART" id="SM00875">
    <property type="entry name" value="BACK"/>
    <property type="match status" value="1"/>
</dbReference>
<dbReference type="Pfam" id="PF24681">
    <property type="entry name" value="Kelch_KLHDC2_KLHL20_DRC7"/>
    <property type="match status" value="1"/>
</dbReference>
<reference evidence="5" key="1">
    <citation type="journal article" date="2002" name="Science">
        <title>The draft genome of Ciona intestinalis: insights into chordate and vertebrate origins.</title>
        <authorList>
            <person name="Dehal P."/>
            <person name="Satou Y."/>
            <person name="Campbell R.K."/>
            <person name="Chapman J."/>
            <person name="Degnan B."/>
            <person name="De Tomaso A."/>
            <person name="Davidson B."/>
            <person name="Di Gregorio A."/>
            <person name="Gelpke M."/>
            <person name="Goodstein D.M."/>
            <person name="Harafuji N."/>
            <person name="Hastings K.E."/>
            <person name="Ho I."/>
            <person name="Hotta K."/>
            <person name="Huang W."/>
            <person name="Kawashima T."/>
            <person name="Lemaire P."/>
            <person name="Martinez D."/>
            <person name="Meinertzhagen I.A."/>
            <person name="Necula S."/>
            <person name="Nonaka M."/>
            <person name="Putnam N."/>
            <person name="Rash S."/>
            <person name="Saiga H."/>
            <person name="Satake M."/>
            <person name="Terry A."/>
            <person name="Yamada L."/>
            <person name="Wang H.G."/>
            <person name="Awazu S."/>
            <person name="Azumi K."/>
            <person name="Boore J."/>
            <person name="Branno M."/>
            <person name="Chin-Bow S."/>
            <person name="DeSantis R."/>
            <person name="Doyle S."/>
            <person name="Francino P."/>
            <person name="Keys D.N."/>
            <person name="Haga S."/>
            <person name="Hayashi H."/>
            <person name="Hino K."/>
            <person name="Imai K.S."/>
            <person name="Inaba K."/>
            <person name="Kano S."/>
            <person name="Kobayashi K."/>
            <person name="Kobayashi M."/>
            <person name="Lee B.I."/>
            <person name="Makabe K.W."/>
            <person name="Manohar C."/>
            <person name="Matassi G."/>
            <person name="Medina M."/>
            <person name="Mochizuki Y."/>
            <person name="Mount S."/>
            <person name="Morishita T."/>
            <person name="Miura S."/>
            <person name="Nakayama A."/>
            <person name="Nishizaka S."/>
            <person name="Nomoto H."/>
            <person name="Ohta F."/>
            <person name="Oishi K."/>
            <person name="Rigoutsos I."/>
            <person name="Sano M."/>
            <person name="Sasaki A."/>
            <person name="Sasakura Y."/>
            <person name="Shoguchi E."/>
            <person name="Shin-i T."/>
            <person name="Spagnuolo A."/>
            <person name="Stainier D."/>
            <person name="Suzuki M.M."/>
            <person name="Tassy O."/>
            <person name="Takatori N."/>
            <person name="Tokuoka M."/>
            <person name="Yagi K."/>
            <person name="Yoshizaki F."/>
            <person name="Wada S."/>
            <person name="Zhang C."/>
            <person name="Hyatt P.D."/>
            <person name="Larimer F."/>
            <person name="Detter C."/>
            <person name="Doggett N."/>
            <person name="Glavina T."/>
            <person name="Hawkins T."/>
            <person name="Richardson P."/>
            <person name="Lucas S."/>
            <person name="Kohara Y."/>
            <person name="Levine M."/>
            <person name="Satoh N."/>
            <person name="Rokhsar D.S."/>
        </authorList>
    </citation>
    <scope>NUCLEOTIDE SEQUENCE [LARGE SCALE GENOMIC DNA]</scope>
</reference>
<dbReference type="OMA" id="WEERASM"/>
<dbReference type="Pfam" id="PF07707">
    <property type="entry name" value="BACK"/>
    <property type="match status" value="1"/>
</dbReference>
<dbReference type="Pfam" id="PF01344">
    <property type="entry name" value="Kelch_1"/>
    <property type="match status" value="1"/>
</dbReference>
<dbReference type="HOGENOM" id="CLU_004253_14_3_1"/>
<organism evidence="4 5">
    <name type="scientific">Ciona intestinalis</name>
    <name type="common">Transparent sea squirt</name>
    <name type="synonym">Ascidia intestinalis</name>
    <dbReference type="NCBI Taxonomy" id="7719"/>
    <lineage>
        <taxon>Eukaryota</taxon>
        <taxon>Metazoa</taxon>
        <taxon>Chordata</taxon>
        <taxon>Tunicata</taxon>
        <taxon>Ascidiacea</taxon>
        <taxon>Phlebobranchia</taxon>
        <taxon>Cionidae</taxon>
        <taxon>Ciona</taxon>
    </lineage>
</organism>
<dbReference type="STRING" id="7719.ENSCINP00000033484"/>
<protein>
    <recommendedName>
        <fullName evidence="3">BTB domain-containing protein</fullName>
    </recommendedName>
</protein>
<dbReference type="SMART" id="SM00612">
    <property type="entry name" value="Kelch"/>
    <property type="match status" value="6"/>
</dbReference>
<evidence type="ECO:0000259" key="3">
    <source>
        <dbReference type="PROSITE" id="PS50097"/>
    </source>
</evidence>
<dbReference type="Proteomes" id="UP000008144">
    <property type="component" value="Chromosome 7"/>
</dbReference>
<keyword evidence="5" id="KW-1185">Reference proteome</keyword>
<name>H2XV00_CIOIN</name>
<dbReference type="InterPro" id="IPR015915">
    <property type="entry name" value="Kelch-typ_b-propeller"/>
</dbReference>
<dbReference type="AlphaFoldDB" id="H2XV00"/>
<dbReference type="SUPFAM" id="SSF117281">
    <property type="entry name" value="Kelch motif"/>
    <property type="match status" value="1"/>
</dbReference>
<dbReference type="Ensembl" id="ENSCINT00000035473.1">
    <property type="protein sequence ID" value="ENSCINP00000033484.1"/>
    <property type="gene ID" value="ENSCING00000021639.1"/>
</dbReference>
<dbReference type="SMART" id="SM00225">
    <property type="entry name" value="BTB"/>
    <property type="match status" value="1"/>
</dbReference>